<evidence type="ECO:0000313" key="8">
    <source>
        <dbReference type="EMBL" id="SLM35108.1"/>
    </source>
</evidence>
<evidence type="ECO:0000256" key="3">
    <source>
        <dbReference type="PIRSR" id="PIRSR600101-2"/>
    </source>
</evidence>
<feature type="binding site" evidence="3">
    <location>
        <begin position="458"/>
        <end position="459"/>
    </location>
    <ligand>
        <name>L-glutamate</name>
        <dbReference type="ChEBI" id="CHEBI:29985"/>
    </ligand>
</feature>
<dbReference type="CDD" id="cd00067">
    <property type="entry name" value="GAL4"/>
    <property type="match status" value="1"/>
</dbReference>
<dbReference type="EMBL" id="FWEW01000537">
    <property type="protein sequence ID" value="SLM35108.1"/>
    <property type="molecule type" value="Genomic_DNA"/>
</dbReference>
<evidence type="ECO:0000256" key="2">
    <source>
        <dbReference type="PIRSR" id="PIRSR600101-1"/>
    </source>
</evidence>
<evidence type="ECO:0000259" key="7">
    <source>
        <dbReference type="PROSITE" id="PS50048"/>
    </source>
</evidence>
<dbReference type="AlphaFoldDB" id="A0A1W5CW67"/>
<dbReference type="GO" id="GO:0000981">
    <property type="term" value="F:DNA-binding transcription factor activity, RNA polymerase II-specific"/>
    <property type="evidence" value="ECO:0007669"/>
    <property type="project" value="InterPro"/>
</dbReference>
<organism evidence="8 9">
    <name type="scientific">Lasallia pustulata</name>
    <dbReference type="NCBI Taxonomy" id="136370"/>
    <lineage>
        <taxon>Eukaryota</taxon>
        <taxon>Fungi</taxon>
        <taxon>Dikarya</taxon>
        <taxon>Ascomycota</taxon>
        <taxon>Pezizomycotina</taxon>
        <taxon>Lecanoromycetes</taxon>
        <taxon>OSLEUM clade</taxon>
        <taxon>Umbilicariomycetidae</taxon>
        <taxon>Umbilicariales</taxon>
        <taxon>Umbilicariaceae</taxon>
        <taxon>Lasallia</taxon>
    </lineage>
</organism>
<dbReference type="GO" id="GO:0103068">
    <property type="term" value="F:leukotriene C4 gamma-glutamyl transferase activity"/>
    <property type="evidence" value="ECO:0007669"/>
    <property type="project" value="UniProtKB-EC"/>
</dbReference>
<sequence>MLQSKSKVEIMVLCAWSLLASPALAAVTQLALSSPMPQRLKQDRLGAVASENSICSRIGIELLKAGGNAADAHVGTAFCVGVIGPHHSGIGGGGFMLVRSPNGTYESVDFRETAPTAAFENMYKDNVNGSLFGGLASGVPGDIRGLEYLHTRYGILPWKTVLQPAIDLARHGFSIQEELLSAMEAGTGASGIDFLTNDHAWALDFAPNGTRLGLGDIMTRKRYAITLETIAGKGADVFYTGPMAEAMVSALRSANGTMTLADLQNYTVTSSPPLQIDYRGYHVYSCGAPASGAIVLSTLKTVEGYEDVGRGDTLNLSTHRLDEAIRFGYGQRASLGDPAFVDGITTYEAEIINSTTAAINRGKISDKHTLNVSDYDPAGFESPETHGTSHIVTADASGLAITYTTTINLFFGSTLIVPETGIIMNNEMNDFSIPKTRNEWGYIPSPSNYIRPHARPLTSITPTIVEHPNHTLYLILGASGGSRIITATIQNLWHVLDRNMSLPDALAQPRLHDQLIPNEVEVEDGGPDNRDLTPGHPGPSASLSDEPPMPRVMGAHRVQRSAKCAECKNRRVKCGREKPSCLRCRNGSRPCPGYEEKYIFLEQPRTPQSRGLHQGTDSGLESPPSTTSNKSRSPSSSIAEIAAPATGSCDAPSDYKVELDLEPLLARINSITHPQINTLYSPHATEKQLLSLYISSTCLIPTLPRELCLFREWLDYVPQHLGTSGVLHDAVQCITVAQLGRFYHDDTFIQGSWSIYIQALHRLQGIVVTPEGSSPQTLCATLLLSQYEFLTCSHKASWIVHAGGAARLMQERGPQAHKRGFENAMLRAFRPKMICKALMDGVDCFLDNEDWRSVLHHESQSQGQDPHQLVHLSDEFYEILASLPGVIKQTNSLHRALNPAEEEMSHALERARNLQRNLESWYGKLRAATYPPFWLVRSGPGESLFLWRYDYKNHHITGLVCSYYASLIVVNDIITSFPPSENLSRENTLYASEICKSVEFAYSQGFQGAYTIIFPLTVAYLASGPEIRSWIRDWPRKFDKYFDIKVWQVFEKMDAKGGIIQKRRYGRDEAECNRVGLINPPNTDANHMYSV</sequence>
<dbReference type="GO" id="GO:0006751">
    <property type="term" value="P:glutathione catabolic process"/>
    <property type="evidence" value="ECO:0007669"/>
    <property type="project" value="UniProtKB-UniRule"/>
</dbReference>
<keyword evidence="6" id="KW-0732">Signal</keyword>
<evidence type="ECO:0000256" key="6">
    <source>
        <dbReference type="SAM" id="SignalP"/>
    </source>
</evidence>
<dbReference type="PANTHER" id="PTHR11686">
    <property type="entry name" value="GAMMA GLUTAMYL TRANSPEPTIDASE"/>
    <property type="match status" value="1"/>
</dbReference>
<dbReference type="InterPro" id="IPR000101">
    <property type="entry name" value="GGT_peptidase"/>
</dbReference>
<feature type="binding site" evidence="3">
    <location>
        <position position="430"/>
    </location>
    <ligand>
        <name>L-glutamate</name>
        <dbReference type="ChEBI" id="CHEBI:29985"/>
    </ligand>
</feature>
<feature type="binding site" evidence="3">
    <location>
        <position position="111"/>
    </location>
    <ligand>
        <name>L-glutamate</name>
        <dbReference type="ChEBI" id="CHEBI:29985"/>
    </ligand>
</feature>
<feature type="region of interest" description="Disordered" evidence="5">
    <location>
        <begin position="606"/>
        <end position="637"/>
    </location>
</feature>
<evidence type="ECO:0000256" key="1">
    <source>
        <dbReference type="ARBA" id="ARBA00023242"/>
    </source>
</evidence>
<name>A0A1W5CW67_9LECA</name>
<dbReference type="InterPro" id="IPR021858">
    <property type="entry name" value="Fun_TF"/>
</dbReference>
<dbReference type="GO" id="GO:0036374">
    <property type="term" value="F:glutathione hydrolase activity"/>
    <property type="evidence" value="ECO:0007669"/>
    <property type="project" value="UniProtKB-UniRule"/>
</dbReference>
<feature type="signal peptide" evidence="6">
    <location>
        <begin position="1"/>
        <end position="25"/>
    </location>
</feature>
<feature type="domain" description="Zn(2)-C6 fungal-type" evidence="7">
    <location>
        <begin position="563"/>
        <end position="591"/>
    </location>
</feature>
<dbReference type="SUPFAM" id="SSF57701">
    <property type="entry name" value="Zn2/Cys6 DNA-binding domain"/>
    <property type="match status" value="1"/>
</dbReference>
<dbReference type="InterPro" id="IPR036864">
    <property type="entry name" value="Zn2-C6_fun-type_DNA-bd_sf"/>
</dbReference>
<proteinExistence type="predicted"/>
<dbReference type="InterPro" id="IPR043137">
    <property type="entry name" value="GGT_ssub_C"/>
</dbReference>
<keyword evidence="4 8" id="KW-0808">Transferase</keyword>
<comment type="catalytic activity">
    <reaction evidence="4">
        <text>an N-terminal (5-L-glutamyl)-[peptide] + an alpha-amino acid = 5-L-glutamyl amino acid + an N-terminal L-alpha-aminoacyl-[peptide]</text>
        <dbReference type="Rhea" id="RHEA:23904"/>
        <dbReference type="Rhea" id="RHEA-COMP:9780"/>
        <dbReference type="Rhea" id="RHEA-COMP:9795"/>
        <dbReference type="ChEBI" id="CHEBI:77644"/>
        <dbReference type="ChEBI" id="CHEBI:78597"/>
        <dbReference type="ChEBI" id="CHEBI:78599"/>
        <dbReference type="ChEBI" id="CHEBI:78608"/>
        <dbReference type="EC" id="2.3.2.2"/>
    </reaction>
</comment>
<dbReference type="EC" id="3.4.19.13" evidence="4"/>
<protein>
    <recommendedName>
        <fullName evidence="4">Glutathione hydrolase</fullName>
        <ecNumber evidence="4">2.3.2.2</ecNumber>
        <ecNumber evidence="4">3.4.19.13</ecNumber>
    </recommendedName>
    <alternativeName>
        <fullName evidence="4">Gamma-glutamyltransferase</fullName>
    </alternativeName>
    <alternativeName>
        <fullName evidence="4">Gamma-glutamyltranspeptidase</fullName>
    </alternativeName>
</protein>
<dbReference type="PROSITE" id="PS50048">
    <property type="entry name" value="ZN2_CY6_FUNGAL_2"/>
    <property type="match status" value="1"/>
</dbReference>
<accession>A0A1W5CW67</accession>
<feature type="compositionally biased region" description="Polar residues" evidence="5">
    <location>
        <begin position="606"/>
        <end position="619"/>
    </location>
</feature>
<dbReference type="InterPro" id="IPR043138">
    <property type="entry name" value="GGT_lsub"/>
</dbReference>
<comment type="function">
    <text evidence="4">Cleaves the gamma-glutamyl peptide bond of glutathione and glutathione conjugates.</text>
</comment>
<evidence type="ECO:0000256" key="5">
    <source>
        <dbReference type="SAM" id="MobiDB-lite"/>
    </source>
</evidence>
<comment type="catalytic activity">
    <reaction evidence="4">
        <text>glutathione + H2O = L-cysteinylglycine + L-glutamate</text>
        <dbReference type="Rhea" id="RHEA:28807"/>
        <dbReference type="ChEBI" id="CHEBI:15377"/>
        <dbReference type="ChEBI" id="CHEBI:29985"/>
        <dbReference type="ChEBI" id="CHEBI:57925"/>
        <dbReference type="ChEBI" id="CHEBI:61694"/>
        <dbReference type="EC" id="3.4.19.13"/>
    </reaction>
</comment>
<dbReference type="Gene3D" id="1.10.246.130">
    <property type="match status" value="1"/>
</dbReference>
<dbReference type="Proteomes" id="UP000192927">
    <property type="component" value="Unassembled WGS sequence"/>
</dbReference>
<comment type="catalytic activity">
    <reaction evidence="4">
        <text>an S-substituted glutathione + H2O = an S-substituted L-cysteinylglycine + L-glutamate</text>
        <dbReference type="Rhea" id="RHEA:59468"/>
        <dbReference type="ChEBI" id="CHEBI:15377"/>
        <dbReference type="ChEBI" id="CHEBI:29985"/>
        <dbReference type="ChEBI" id="CHEBI:90779"/>
        <dbReference type="ChEBI" id="CHEBI:143103"/>
        <dbReference type="EC" id="3.4.19.13"/>
    </reaction>
</comment>
<reference evidence="9" key="1">
    <citation type="submission" date="2017-03" db="EMBL/GenBank/DDBJ databases">
        <authorList>
            <person name="Sharma R."/>
            <person name="Thines M."/>
        </authorList>
    </citation>
    <scope>NUCLEOTIDE SEQUENCE [LARGE SCALE GENOMIC DNA]</scope>
</reference>
<dbReference type="Pfam" id="PF11951">
    <property type="entry name" value="Fungal_trans_2"/>
    <property type="match status" value="1"/>
</dbReference>
<dbReference type="Gene3D" id="3.60.20.40">
    <property type="match status" value="1"/>
</dbReference>
<feature type="region of interest" description="Disordered" evidence="5">
    <location>
        <begin position="520"/>
        <end position="551"/>
    </location>
</feature>
<dbReference type="CDD" id="cd12148">
    <property type="entry name" value="fungal_TF_MHR"/>
    <property type="match status" value="1"/>
</dbReference>
<keyword evidence="4" id="KW-0378">Hydrolase</keyword>
<evidence type="ECO:0000256" key="4">
    <source>
        <dbReference type="RuleBase" id="RU368068"/>
    </source>
</evidence>
<feature type="active site" description="Nucleophile" evidence="2">
    <location>
        <position position="388"/>
    </location>
</feature>
<feature type="binding site" evidence="3">
    <location>
        <position position="481"/>
    </location>
    <ligand>
        <name>L-glutamate</name>
        <dbReference type="ChEBI" id="CHEBI:29985"/>
    </ligand>
</feature>
<dbReference type="InterPro" id="IPR029055">
    <property type="entry name" value="Ntn_hydrolases_N"/>
</dbReference>
<keyword evidence="9" id="KW-1185">Reference proteome</keyword>
<dbReference type="EC" id="2.3.2.2" evidence="4"/>
<dbReference type="PANTHER" id="PTHR11686:SF62">
    <property type="entry name" value="GLUTATHIONE HYDROLASE"/>
    <property type="match status" value="1"/>
</dbReference>
<dbReference type="NCBIfam" id="TIGR00066">
    <property type="entry name" value="g_glut_trans"/>
    <property type="match status" value="1"/>
</dbReference>
<dbReference type="SUPFAM" id="SSF56235">
    <property type="entry name" value="N-terminal nucleophile aminohydrolases (Ntn hydrolases)"/>
    <property type="match status" value="1"/>
</dbReference>
<feature type="compositionally biased region" description="Low complexity" evidence="5">
    <location>
        <begin position="622"/>
        <end position="637"/>
    </location>
</feature>
<keyword evidence="1" id="KW-0539">Nucleus</keyword>
<dbReference type="Pfam" id="PF01019">
    <property type="entry name" value="G_glu_transpept"/>
    <property type="match status" value="1"/>
</dbReference>
<feature type="chain" id="PRO_5012484249" description="Glutathione hydrolase" evidence="6">
    <location>
        <begin position="26"/>
        <end position="1091"/>
    </location>
</feature>
<feature type="binding site" evidence="3">
    <location>
        <begin position="406"/>
        <end position="408"/>
    </location>
    <ligand>
        <name>L-glutamate</name>
        <dbReference type="ChEBI" id="CHEBI:29985"/>
    </ligand>
</feature>
<dbReference type="PRINTS" id="PR01210">
    <property type="entry name" value="GGTRANSPTASE"/>
</dbReference>
<dbReference type="GO" id="GO:0005886">
    <property type="term" value="C:plasma membrane"/>
    <property type="evidence" value="ECO:0007669"/>
    <property type="project" value="TreeGrafter"/>
</dbReference>
<dbReference type="InterPro" id="IPR001138">
    <property type="entry name" value="Zn2Cys6_DnaBD"/>
</dbReference>
<dbReference type="GO" id="GO:0008270">
    <property type="term" value="F:zinc ion binding"/>
    <property type="evidence" value="ECO:0007669"/>
    <property type="project" value="InterPro"/>
</dbReference>
<keyword evidence="4" id="KW-0012">Acyltransferase</keyword>
<evidence type="ECO:0000313" key="9">
    <source>
        <dbReference type="Proteomes" id="UP000192927"/>
    </source>
</evidence>
<comment type="pathway">
    <text evidence="4">Sulfur metabolism; glutathione metabolism.</text>
</comment>